<keyword evidence="1" id="KW-0418">Kinase</keyword>
<proteinExistence type="predicted"/>
<gene>
    <name evidence="1" type="ORF">M6B38_155780</name>
</gene>
<keyword evidence="1" id="KW-0808">Transferase</keyword>
<keyword evidence="2" id="KW-1185">Reference proteome</keyword>
<accession>A0AAX6F587</accession>
<comment type="caution">
    <text evidence="1">The sequence shown here is derived from an EMBL/GenBank/DDBJ whole genome shotgun (WGS) entry which is preliminary data.</text>
</comment>
<sequence>MPVLGNPRADGSQYLTLLRNGFLLDYTVTTDASSARRAMASAVTTVRPTASSVFAPIASTRVVAVSHSDQNFMKFSAFKGLLGNGVFRVFLNQPFMETHAFFLSHWLKTTKNRCNVFLNGFINTSNQ</sequence>
<reference evidence="1" key="2">
    <citation type="submission" date="2023-04" db="EMBL/GenBank/DDBJ databases">
        <authorList>
            <person name="Bruccoleri R.E."/>
            <person name="Oakeley E.J."/>
            <person name="Faust A.-M."/>
            <person name="Dessus-Babus S."/>
            <person name="Altorfer M."/>
            <person name="Burckhardt D."/>
            <person name="Oertli M."/>
            <person name="Naumann U."/>
            <person name="Petersen F."/>
            <person name="Wong J."/>
        </authorList>
    </citation>
    <scope>NUCLEOTIDE SEQUENCE</scope>
    <source>
        <strain evidence="1">GSM-AAB239-AS_SAM_17_03QT</strain>
        <tissue evidence="1">Leaf</tissue>
    </source>
</reference>
<dbReference type="AlphaFoldDB" id="A0AAX6F587"/>
<keyword evidence="1" id="KW-0675">Receptor</keyword>
<evidence type="ECO:0000313" key="2">
    <source>
        <dbReference type="Proteomes" id="UP001140949"/>
    </source>
</evidence>
<dbReference type="EMBL" id="JANAVB010031749">
    <property type="protein sequence ID" value="KAJ6811339.1"/>
    <property type="molecule type" value="Genomic_DNA"/>
</dbReference>
<organism evidence="1 2">
    <name type="scientific">Iris pallida</name>
    <name type="common">Sweet iris</name>
    <dbReference type="NCBI Taxonomy" id="29817"/>
    <lineage>
        <taxon>Eukaryota</taxon>
        <taxon>Viridiplantae</taxon>
        <taxon>Streptophyta</taxon>
        <taxon>Embryophyta</taxon>
        <taxon>Tracheophyta</taxon>
        <taxon>Spermatophyta</taxon>
        <taxon>Magnoliopsida</taxon>
        <taxon>Liliopsida</taxon>
        <taxon>Asparagales</taxon>
        <taxon>Iridaceae</taxon>
        <taxon>Iridoideae</taxon>
        <taxon>Irideae</taxon>
        <taxon>Iris</taxon>
    </lineage>
</organism>
<protein>
    <submittedName>
        <fullName evidence="1">LEAF RUST 10 DISEASE-RESISTANCE LOCUS RECEPTOR-LIKE PROTEIN KINASE-like 1.2 isoform X2</fullName>
    </submittedName>
</protein>
<evidence type="ECO:0000313" key="1">
    <source>
        <dbReference type="EMBL" id="KAJ6811339.1"/>
    </source>
</evidence>
<reference evidence="1" key="1">
    <citation type="journal article" date="2023" name="GigaByte">
        <title>Genome assembly of the bearded iris, Iris pallida Lam.</title>
        <authorList>
            <person name="Bruccoleri R.E."/>
            <person name="Oakeley E.J."/>
            <person name="Faust A.M.E."/>
            <person name="Altorfer M."/>
            <person name="Dessus-Babus S."/>
            <person name="Burckhardt D."/>
            <person name="Oertli M."/>
            <person name="Naumann U."/>
            <person name="Petersen F."/>
            <person name="Wong J."/>
        </authorList>
    </citation>
    <scope>NUCLEOTIDE SEQUENCE</scope>
    <source>
        <strain evidence="1">GSM-AAB239-AS_SAM_17_03QT</strain>
    </source>
</reference>
<dbReference type="GO" id="GO:0016301">
    <property type="term" value="F:kinase activity"/>
    <property type="evidence" value="ECO:0007669"/>
    <property type="project" value="UniProtKB-KW"/>
</dbReference>
<dbReference type="Proteomes" id="UP001140949">
    <property type="component" value="Unassembled WGS sequence"/>
</dbReference>
<name>A0AAX6F587_IRIPA</name>